<dbReference type="GO" id="GO:0046872">
    <property type="term" value="F:metal ion binding"/>
    <property type="evidence" value="ECO:0007669"/>
    <property type="project" value="UniProtKB-KW"/>
</dbReference>
<evidence type="ECO:0000313" key="4">
    <source>
        <dbReference type="EMBL" id="MBP5858511.1"/>
    </source>
</evidence>
<dbReference type="Pfam" id="PF02074">
    <property type="entry name" value="Peptidase_M32"/>
    <property type="match status" value="1"/>
</dbReference>
<accession>A0A8J7V264</accession>
<feature type="active site" description="Proton donor/acceptor" evidence="3">
    <location>
        <position position="274"/>
    </location>
</feature>
<dbReference type="EC" id="3.4.17.19" evidence="1"/>
<dbReference type="PRINTS" id="PR00998">
    <property type="entry name" value="CRBOXYPTASET"/>
</dbReference>
<keyword evidence="1" id="KW-0645">Protease</keyword>
<evidence type="ECO:0000256" key="2">
    <source>
        <dbReference type="PIRSR" id="PIRSR006615-1"/>
    </source>
</evidence>
<name>A0A8J7V264_9PROT</name>
<comment type="similarity">
    <text evidence="1">Belongs to the peptidase M32 family.</text>
</comment>
<comment type="caution">
    <text evidence="4">The sequence shown here is derived from an EMBL/GenBank/DDBJ whole genome shotgun (WGS) entry which is preliminary data.</text>
</comment>
<proteinExistence type="inferred from homology"/>
<dbReference type="Proteomes" id="UP000672602">
    <property type="component" value="Unassembled WGS sequence"/>
</dbReference>
<dbReference type="PANTHER" id="PTHR34217">
    <property type="entry name" value="METAL-DEPENDENT CARBOXYPEPTIDASE"/>
    <property type="match status" value="1"/>
</dbReference>
<sequence>MSALPQASPASCPAYTDLADRFRRMAVLAECETVLHWDAAVIMPASAAGPRGDQLAELRVILHEQSTDPALAELLQAAGGEPLDPWQAANLREMRRDHLHAAAVPGDLVAALSRACSACESVWRDARPRNDYAAVAPHLEEVLRLTRRAAAAKADALGLDPYDALMDQFEPDARRAEVDPILEDYAAFLPDFLGEVLEEQARHPAPRVPEGPFPADAQRRLVRTLLETVGFPFDQGRMDESAHPFSTGYPGDSRITITIKEDDPAMAVMAALHECGHALYEANLPSDWARQPVGRARGMAVHESQSLIVEMQACRSPEFIGWLAPRLSEWLGDDPAFAPDNLRALYGRVTPDFIRVEADEVTYPAHVILRYRLEKALLAGDLSVADLPGAWDEGMEALLGIRPPCPAKGCMQDIHWFDGAFGYFPTYTLGAMTAAQLMAAARAERPGIPDDLTRGDFGPLLDWLRRHVHSRASSLSTRELVTEATGRSLDPAAFRAHLRARYLGRD</sequence>
<feature type="binding site" evidence="2">
    <location>
        <position position="277"/>
    </location>
    <ligand>
        <name>Zn(2+)</name>
        <dbReference type="ChEBI" id="CHEBI:29105"/>
        <note>catalytic</note>
    </ligand>
</feature>
<dbReference type="PIRSF" id="PIRSF006615">
    <property type="entry name" value="Zn_crbxpep_Taq"/>
    <property type="match status" value="1"/>
</dbReference>
<evidence type="ECO:0000256" key="1">
    <source>
        <dbReference type="PIRNR" id="PIRNR006615"/>
    </source>
</evidence>
<dbReference type="EMBL" id="JAGMWN010000008">
    <property type="protein sequence ID" value="MBP5858511.1"/>
    <property type="molecule type" value="Genomic_DNA"/>
</dbReference>
<evidence type="ECO:0000256" key="3">
    <source>
        <dbReference type="PIRSR" id="PIRSR006615-2"/>
    </source>
</evidence>
<dbReference type="Gene3D" id="1.10.1370.30">
    <property type="match status" value="1"/>
</dbReference>
<organism evidence="4 5">
    <name type="scientific">Marivibrio halodurans</name>
    <dbReference type="NCBI Taxonomy" id="2039722"/>
    <lineage>
        <taxon>Bacteria</taxon>
        <taxon>Pseudomonadati</taxon>
        <taxon>Pseudomonadota</taxon>
        <taxon>Alphaproteobacteria</taxon>
        <taxon>Rhodospirillales</taxon>
        <taxon>Rhodospirillaceae</taxon>
        <taxon>Marivibrio</taxon>
    </lineage>
</organism>
<feature type="binding site" evidence="2">
    <location>
        <position position="273"/>
    </location>
    <ligand>
        <name>Zn(2+)</name>
        <dbReference type="ChEBI" id="CHEBI:29105"/>
        <note>catalytic</note>
    </ligand>
</feature>
<dbReference type="PROSITE" id="PS52034">
    <property type="entry name" value="PEPTIDASE_M32"/>
    <property type="match status" value="1"/>
</dbReference>
<dbReference type="PANTHER" id="PTHR34217:SF1">
    <property type="entry name" value="CARBOXYPEPTIDASE 1"/>
    <property type="match status" value="1"/>
</dbReference>
<dbReference type="CDD" id="cd06460">
    <property type="entry name" value="M32_Taq"/>
    <property type="match status" value="1"/>
</dbReference>
<keyword evidence="1 4" id="KW-0121">Carboxypeptidase</keyword>
<gene>
    <name evidence="4" type="ORF">KAJ83_15930</name>
</gene>
<keyword evidence="5" id="KW-1185">Reference proteome</keyword>
<comment type="catalytic activity">
    <reaction evidence="1">
        <text>Release of a C-terminal amino acid with broad specificity, except for -Pro.</text>
        <dbReference type="EC" id="3.4.17.19"/>
    </reaction>
</comment>
<dbReference type="SUPFAM" id="SSF55486">
    <property type="entry name" value="Metalloproteases ('zincins'), catalytic domain"/>
    <property type="match status" value="1"/>
</dbReference>
<dbReference type="InterPro" id="IPR001333">
    <property type="entry name" value="Peptidase_M32_Taq"/>
</dbReference>
<dbReference type="GO" id="GO:0004181">
    <property type="term" value="F:metallocarboxypeptidase activity"/>
    <property type="evidence" value="ECO:0007669"/>
    <property type="project" value="UniProtKB-UniRule"/>
</dbReference>
<comment type="function">
    <text evidence="1">Broad specificity carboxypetidase that releases amino acids sequentially from the C-terminus, including neutral, aromatic, polar and basic residues.</text>
</comment>
<dbReference type="GO" id="GO:0006508">
    <property type="term" value="P:proteolysis"/>
    <property type="evidence" value="ECO:0007669"/>
    <property type="project" value="UniProtKB-UniRule"/>
</dbReference>
<protein>
    <recommendedName>
        <fullName evidence="1">Metal-dependent carboxypeptidase</fullName>
        <ecNumber evidence="1">3.4.17.19</ecNumber>
    </recommendedName>
</protein>
<keyword evidence="2" id="KW-0862">Zinc</keyword>
<evidence type="ECO:0000313" key="5">
    <source>
        <dbReference type="Proteomes" id="UP000672602"/>
    </source>
</evidence>
<comment type="cofactor">
    <cofactor evidence="2">
        <name>Zn(2+)</name>
        <dbReference type="ChEBI" id="CHEBI:29105"/>
    </cofactor>
    <text evidence="2">Binds 1 zinc ion per subunit.</text>
</comment>
<keyword evidence="1" id="KW-0378">Hydrolase</keyword>
<reference evidence="4" key="1">
    <citation type="submission" date="2021-04" db="EMBL/GenBank/DDBJ databases">
        <authorList>
            <person name="Zhang D.-C."/>
        </authorList>
    </citation>
    <scope>NUCLEOTIDE SEQUENCE</scope>
    <source>
        <strain evidence="4">CGMCC 1.15697</strain>
    </source>
</reference>
<keyword evidence="1 2" id="KW-0479">Metal-binding</keyword>
<keyword evidence="1" id="KW-0482">Metalloprotease</keyword>
<feature type="binding site" evidence="2">
    <location>
        <position position="303"/>
    </location>
    <ligand>
        <name>Zn(2+)</name>
        <dbReference type="ChEBI" id="CHEBI:29105"/>
        <note>catalytic</note>
    </ligand>
</feature>
<dbReference type="RefSeq" id="WP_210683096.1">
    <property type="nucleotide sequence ID" value="NZ_JAGMWN010000008.1"/>
</dbReference>
<dbReference type="AlphaFoldDB" id="A0A8J7V264"/>